<dbReference type="InterPro" id="IPR008979">
    <property type="entry name" value="Galactose-bd-like_sf"/>
</dbReference>
<dbReference type="PANTHER" id="PTHR36453">
    <property type="entry name" value="SECRETED PROTEIN-RELATED"/>
    <property type="match status" value="1"/>
</dbReference>
<dbReference type="Gene3D" id="2.60.40.2340">
    <property type="match status" value="1"/>
</dbReference>
<comment type="caution">
    <text evidence="2">The sequence shown here is derived from an EMBL/GenBank/DDBJ whole genome shotgun (WGS) entry which is preliminary data.</text>
</comment>
<keyword evidence="1" id="KW-0732">Signal</keyword>
<gene>
    <name evidence="2" type="ORF">H8698_07885</name>
</gene>
<evidence type="ECO:0000313" key="3">
    <source>
        <dbReference type="Proteomes" id="UP000611762"/>
    </source>
</evidence>
<dbReference type="Proteomes" id="UP000611762">
    <property type="component" value="Unassembled WGS sequence"/>
</dbReference>
<dbReference type="InterPro" id="IPR011050">
    <property type="entry name" value="Pectin_lyase_fold/virulence"/>
</dbReference>
<accession>A0A926DL11</accession>
<proteinExistence type="predicted"/>
<reference evidence="2" key="1">
    <citation type="submission" date="2020-08" db="EMBL/GenBank/DDBJ databases">
        <title>Genome public.</title>
        <authorList>
            <person name="Liu C."/>
            <person name="Sun Q."/>
        </authorList>
    </citation>
    <scope>NUCLEOTIDE SEQUENCE</scope>
    <source>
        <strain evidence="2">H8</strain>
    </source>
</reference>
<dbReference type="AlphaFoldDB" id="A0A926DL11"/>
<dbReference type="InterPro" id="IPR012334">
    <property type="entry name" value="Pectin_lyas_fold"/>
</dbReference>
<keyword evidence="3" id="KW-1185">Reference proteome</keyword>
<dbReference type="RefSeq" id="WP_249312432.1">
    <property type="nucleotide sequence ID" value="NZ_JACRSU010000003.1"/>
</dbReference>
<dbReference type="EMBL" id="JACRSU010000003">
    <property type="protein sequence ID" value="MBC8540893.1"/>
    <property type="molecule type" value="Genomic_DNA"/>
</dbReference>
<sequence>MKKIIALLMAMALLPSFTAFAENSRVIQSELFVSPSASIDGDGTKERPYKTIEQAQEAVRTMNTQMTGDIVVNLLPGRYELTDTLEFTAKDSGSNHYDVIYRGSGDDTTLSGGKAVSGWKQGENGIWTVPVEADFVRELYVNETPASRASSSKRVAGIANYQAPDSYYKNYGSDGFYANKSEIGLYQNPGDIQLMWNVSWRVYYMNVEDITADPENESRVIVKMEQPAWGAMYATTAYTSPRFHYGFTVENAKEVLDEPGEFYFDKQEKLLYYKPREGQDMTKAETIVPAIDRLVMFRGKHCQTCDGNLRVKNIRFENVRFAHSTWGAVDGLGFTTRQAEVMNIPASRGKHVPGAVQLEYTDEVDIENCTFFGIGAAALSLSESVKKGEYNKNVFSDIGASALVAGKEWHSKYFEPQNPKAAANVAFRKPLIGSYQYVTGQMENYCLSMFSSYHEQFYDEFYTALGSTWQGEPWAKDKGIKPWLMIDLEEAYTIDSLKLGFAEGVTEEQRRNIEILGSNDPKFETYITFATFDKPAANLQTVPGNKTEKVRYLMIRKTVPEAFGISQLWAYSYDEAPKGSTGICVDNTFSNNYITKTGKFNMGAPAIHALYTNGLNLSHNEINDVSYTAVSLGWGWEAIDSAETGNNTVAYNKLTNYNQMCFDGAAIYTLGDQPGTKINHNYMSGQNLGQAIYFDQGTQFIVADNNAMTDVNQSVFIWHPTVMNNKVYHTYSASGLFTKNNPNNVLNEIQTFPAGSPPAEAYKIQREAGIEPAVREAVVSRVPDTPDPYLRGREAFEGVARTVNNNPAHPDSESLQEMTEIFLADPTLGKVPGKSAYEEIYEIKELYNRCVTSEFGLDESLALKEKLLAAAEGITHKSLNEMLAFCKEALLKATVGKTLNAYPREAVDALTEAVNGITASDRADEFAEYAAVLRLETAYAAFEAAKYAADVEYAYVPGGTTEINQETKSITITIPQAADFAAVKPEFVVSPGAELAQDPSAKQDYSKETVVPVYQPELKRYVYWKLNVVKKNEPVLSEKTVSAERSQWKSLNKNIAPQSDNGVLTLFANYQPYLYQKGRFDKEVNVSLCAETKDANNEISLIFAAGNPNMESLNQTGAENNHYRIALSGSAARLYRVKDGQAQMVSETQNNGFSYGEWNNIQIKAAQDGNYDNITVYINGAAVLNANSIERLGTVGYFGIRSNSQKIKIK</sequence>
<dbReference type="SUPFAM" id="SSF49785">
    <property type="entry name" value="Galactose-binding domain-like"/>
    <property type="match status" value="1"/>
</dbReference>
<name>A0A926DL11_9FIRM</name>
<dbReference type="Gene3D" id="2.60.120.260">
    <property type="entry name" value="Galactose-binding domain-like"/>
    <property type="match status" value="1"/>
</dbReference>
<organism evidence="2 3">
    <name type="scientific">Congzhengia minquanensis</name>
    <dbReference type="NCBI Taxonomy" id="2763657"/>
    <lineage>
        <taxon>Bacteria</taxon>
        <taxon>Bacillati</taxon>
        <taxon>Bacillota</taxon>
        <taxon>Clostridia</taxon>
        <taxon>Eubacteriales</taxon>
        <taxon>Oscillospiraceae</taxon>
        <taxon>Congzhengia</taxon>
    </lineage>
</organism>
<dbReference type="Gene3D" id="2.160.20.10">
    <property type="entry name" value="Single-stranded right-handed beta-helix, Pectin lyase-like"/>
    <property type="match status" value="2"/>
</dbReference>
<evidence type="ECO:0000313" key="2">
    <source>
        <dbReference type="EMBL" id="MBC8540893.1"/>
    </source>
</evidence>
<protein>
    <submittedName>
        <fullName evidence="2">Right-handed parallel beta-helix repeat-containing protein</fullName>
    </submittedName>
</protein>
<dbReference type="PANTHER" id="PTHR36453:SF1">
    <property type="entry name" value="RIGHT HANDED BETA HELIX DOMAIN-CONTAINING PROTEIN"/>
    <property type="match status" value="1"/>
</dbReference>
<evidence type="ECO:0000256" key="1">
    <source>
        <dbReference type="SAM" id="SignalP"/>
    </source>
</evidence>
<feature type="chain" id="PRO_5037735299" evidence="1">
    <location>
        <begin position="22"/>
        <end position="1210"/>
    </location>
</feature>
<dbReference type="SUPFAM" id="SSF51126">
    <property type="entry name" value="Pectin lyase-like"/>
    <property type="match status" value="2"/>
</dbReference>
<feature type="signal peptide" evidence="1">
    <location>
        <begin position="1"/>
        <end position="21"/>
    </location>
</feature>